<sequence length="300" mass="32516">MAIKRSQMVRDHWRSMTEAAVANPNQTPEEVRERVERSWPGLTAEPGGVDYLEVEVGGLPALWAVPKGAAEGRVIFSVHGGGGISGSIYTHRKLFGHLAKAVGARALLVEYRPESHPAPLEDTTAAYRWLLDQGVDAGHIAVVGDSIGGGLAVSTMLRAREQGRPTAAALMLISPWVDMTVGNETFETNHEKEAFFYKEVVTFLASSYLAGADPRDPLASPLYADLSDLPPTYVQVGGHETLLGESLQFEQQARKAGVDVQLEVFPEQQHTFQMAAGYSAVSDDAIRKLAEWVRPKLGLG</sequence>
<dbReference type="Pfam" id="PF07859">
    <property type="entry name" value="Abhydrolase_3"/>
    <property type="match status" value="1"/>
</dbReference>
<dbReference type="GO" id="GO:0016787">
    <property type="term" value="F:hydrolase activity"/>
    <property type="evidence" value="ECO:0007669"/>
    <property type="project" value="UniProtKB-KW"/>
</dbReference>
<dbReference type="InterPro" id="IPR050300">
    <property type="entry name" value="GDXG_lipolytic_enzyme"/>
</dbReference>
<comment type="caution">
    <text evidence="3">The sequence shown here is derived from an EMBL/GenBank/DDBJ whole genome shotgun (WGS) entry which is preliminary data.</text>
</comment>
<dbReference type="InterPro" id="IPR013094">
    <property type="entry name" value="AB_hydrolase_3"/>
</dbReference>
<reference evidence="4" key="1">
    <citation type="journal article" date="2019" name="Int. J. Syst. Evol. Microbiol.">
        <title>The Global Catalogue of Microorganisms (GCM) 10K type strain sequencing project: providing services to taxonomists for standard genome sequencing and annotation.</title>
        <authorList>
            <consortium name="The Broad Institute Genomics Platform"/>
            <consortium name="The Broad Institute Genome Sequencing Center for Infectious Disease"/>
            <person name="Wu L."/>
            <person name="Ma J."/>
        </authorList>
    </citation>
    <scope>NUCLEOTIDE SEQUENCE [LARGE SCALE GENOMIC DNA]</scope>
    <source>
        <strain evidence="4">JCM 17938</strain>
    </source>
</reference>
<dbReference type="Gene3D" id="3.40.50.1820">
    <property type="entry name" value="alpha/beta hydrolase"/>
    <property type="match status" value="1"/>
</dbReference>
<dbReference type="PANTHER" id="PTHR48081">
    <property type="entry name" value="AB HYDROLASE SUPERFAMILY PROTEIN C4A8.06C"/>
    <property type="match status" value="1"/>
</dbReference>
<dbReference type="InterPro" id="IPR029058">
    <property type="entry name" value="AB_hydrolase_fold"/>
</dbReference>
<evidence type="ECO:0000313" key="4">
    <source>
        <dbReference type="Proteomes" id="UP001500212"/>
    </source>
</evidence>
<protein>
    <submittedName>
        <fullName evidence="3">Alpha/beta hydrolase</fullName>
    </submittedName>
</protein>
<dbReference type="PANTHER" id="PTHR48081:SF8">
    <property type="entry name" value="ALPHA_BETA HYDROLASE FOLD-3 DOMAIN-CONTAINING PROTEIN-RELATED"/>
    <property type="match status" value="1"/>
</dbReference>
<feature type="domain" description="Alpha/beta hydrolase fold-3" evidence="2">
    <location>
        <begin position="76"/>
        <end position="273"/>
    </location>
</feature>
<proteinExistence type="predicted"/>
<organism evidence="3 4">
    <name type="scientific">Actinoallomurus liliacearum</name>
    <dbReference type="NCBI Taxonomy" id="1080073"/>
    <lineage>
        <taxon>Bacteria</taxon>
        <taxon>Bacillati</taxon>
        <taxon>Actinomycetota</taxon>
        <taxon>Actinomycetes</taxon>
        <taxon>Streptosporangiales</taxon>
        <taxon>Thermomonosporaceae</taxon>
        <taxon>Actinoallomurus</taxon>
    </lineage>
</organism>
<accession>A0ABP8TC47</accession>
<evidence type="ECO:0000256" key="1">
    <source>
        <dbReference type="ARBA" id="ARBA00022801"/>
    </source>
</evidence>
<keyword evidence="4" id="KW-1185">Reference proteome</keyword>
<dbReference type="EMBL" id="BAABHJ010000001">
    <property type="protein sequence ID" value="GAA4600833.1"/>
    <property type="molecule type" value="Genomic_DNA"/>
</dbReference>
<evidence type="ECO:0000259" key="2">
    <source>
        <dbReference type="Pfam" id="PF07859"/>
    </source>
</evidence>
<name>A0ABP8TC47_9ACTN</name>
<dbReference type="SUPFAM" id="SSF53474">
    <property type="entry name" value="alpha/beta-Hydrolases"/>
    <property type="match status" value="1"/>
</dbReference>
<keyword evidence="1 3" id="KW-0378">Hydrolase</keyword>
<dbReference type="RefSeq" id="WP_345346419.1">
    <property type="nucleotide sequence ID" value="NZ_BAABHJ010000001.1"/>
</dbReference>
<gene>
    <name evidence="3" type="ORF">GCM10023195_01300</name>
</gene>
<evidence type="ECO:0000313" key="3">
    <source>
        <dbReference type="EMBL" id="GAA4600833.1"/>
    </source>
</evidence>
<dbReference type="Proteomes" id="UP001500212">
    <property type="component" value="Unassembled WGS sequence"/>
</dbReference>